<gene>
    <name evidence="1" type="ORF">C0V82_00890</name>
</gene>
<evidence type="ECO:0000313" key="1">
    <source>
        <dbReference type="EMBL" id="AUN28965.1"/>
    </source>
</evidence>
<dbReference type="EMBL" id="CP025611">
    <property type="protein sequence ID" value="AUN28965.1"/>
    <property type="molecule type" value="Genomic_DNA"/>
</dbReference>
<sequence>MPVFLQSTLRAIGLIGLFAGAVSAATAQTDAPTIRIDPAACRYVTRYQPSADVAYKPGVDVHGKPVAPADLPDGYAIDLPKSIDIAITADIARRFGIATNNLYRGEAQIGTVTVQGNQVLFNGKPMQSAAEADLMALCAKTPH</sequence>
<name>A0A2K9N9X3_9PROT</name>
<evidence type="ECO:0000313" key="2">
    <source>
        <dbReference type="Proteomes" id="UP000234752"/>
    </source>
</evidence>
<keyword evidence="2" id="KW-1185">Reference proteome</keyword>
<organism evidence="1 2">
    <name type="scientific">Niveispirillum cyanobacteriorum</name>
    <dbReference type="NCBI Taxonomy" id="1612173"/>
    <lineage>
        <taxon>Bacteria</taxon>
        <taxon>Pseudomonadati</taxon>
        <taxon>Pseudomonadota</taxon>
        <taxon>Alphaproteobacteria</taxon>
        <taxon>Rhodospirillales</taxon>
        <taxon>Azospirillaceae</taxon>
        <taxon>Niveispirillum</taxon>
    </lineage>
</organism>
<dbReference type="OrthoDB" id="7365624at2"/>
<proteinExistence type="predicted"/>
<dbReference type="AlphaFoldDB" id="A0A2K9N9X3"/>
<dbReference type="KEGG" id="ncb:C0V82_00890"/>
<protein>
    <submittedName>
        <fullName evidence="1">Uncharacterized protein</fullName>
    </submittedName>
</protein>
<dbReference type="Proteomes" id="UP000234752">
    <property type="component" value="Chromosome eg_1"/>
</dbReference>
<dbReference type="RefSeq" id="WP_102110718.1">
    <property type="nucleotide sequence ID" value="NZ_BMGN01000005.1"/>
</dbReference>
<reference evidence="1 2" key="1">
    <citation type="submission" date="2017-12" db="EMBL/GenBank/DDBJ databases">
        <title>Genomes of bacteria within cyanobacterial aggregates.</title>
        <authorList>
            <person name="Cai H."/>
        </authorList>
    </citation>
    <scope>NUCLEOTIDE SEQUENCE [LARGE SCALE GENOMIC DNA]</scope>
    <source>
        <strain evidence="1 2">TH16</strain>
    </source>
</reference>
<accession>A0A2K9N9X3</accession>